<dbReference type="EMBL" id="JALJOR010000003">
    <property type="protein sequence ID" value="KAK9820028.1"/>
    <property type="molecule type" value="Genomic_DNA"/>
</dbReference>
<evidence type="ECO:0000256" key="1">
    <source>
        <dbReference type="SAM" id="MobiDB-lite"/>
    </source>
</evidence>
<sequence>MQAAAKAKQKKLARSMTTTHALFSSHLARSSGAPRFSGTTRRPISPASRTGSANAALLVHQSSLGSYSDSKLASGSTSRRTGTPNSARQPAAGTTRKLAAPGGSSQTGPRRKLQLDSAGSGLFNPTMASDGQASPHALVQQLSQLAELLQAESIRQSMDGAPPASGPDAASQAQPSEEYADSGVSPRSTQDLLMTIEAQGERRAG</sequence>
<protein>
    <submittedName>
        <fullName evidence="2">Uncharacterized protein</fullName>
    </submittedName>
</protein>
<feature type="region of interest" description="Disordered" evidence="1">
    <location>
        <begin position="1"/>
        <end position="205"/>
    </location>
</feature>
<comment type="caution">
    <text evidence="2">The sequence shown here is derived from an EMBL/GenBank/DDBJ whole genome shotgun (WGS) entry which is preliminary data.</text>
</comment>
<proteinExistence type="predicted"/>
<accession>A0AAW1QF11</accession>
<reference evidence="2 3" key="1">
    <citation type="journal article" date="2024" name="Nat. Commun.">
        <title>Phylogenomics reveals the evolutionary origins of lichenization in chlorophyte algae.</title>
        <authorList>
            <person name="Puginier C."/>
            <person name="Libourel C."/>
            <person name="Otte J."/>
            <person name="Skaloud P."/>
            <person name="Haon M."/>
            <person name="Grisel S."/>
            <person name="Petersen M."/>
            <person name="Berrin J.G."/>
            <person name="Delaux P.M."/>
            <person name="Dal Grande F."/>
            <person name="Keller J."/>
        </authorList>
    </citation>
    <scope>NUCLEOTIDE SEQUENCE [LARGE SCALE GENOMIC DNA]</scope>
    <source>
        <strain evidence="2 3">SAG 2043</strain>
    </source>
</reference>
<evidence type="ECO:0000313" key="2">
    <source>
        <dbReference type="EMBL" id="KAK9820028.1"/>
    </source>
</evidence>
<feature type="compositionally biased region" description="Polar residues" evidence="1">
    <location>
        <begin position="37"/>
        <end position="53"/>
    </location>
</feature>
<dbReference type="AlphaFoldDB" id="A0AAW1QF11"/>
<name>A0AAW1QF11_9CHLO</name>
<organism evidence="2 3">
    <name type="scientific">[Myrmecia] bisecta</name>
    <dbReference type="NCBI Taxonomy" id="41462"/>
    <lineage>
        <taxon>Eukaryota</taxon>
        <taxon>Viridiplantae</taxon>
        <taxon>Chlorophyta</taxon>
        <taxon>core chlorophytes</taxon>
        <taxon>Trebouxiophyceae</taxon>
        <taxon>Trebouxiales</taxon>
        <taxon>Trebouxiaceae</taxon>
        <taxon>Myrmecia</taxon>
    </lineage>
</organism>
<feature type="compositionally biased region" description="Low complexity" evidence="1">
    <location>
        <begin position="140"/>
        <end position="175"/>
    </location>
</feature>
<gene>
    <name evidence="2" type="ORF">WJX72_005252</name>
</gene>
<feature type="compositionally biased region" description="Polar residues" evidence="1">
    <location>
        <begin position="60"/>
        <end position="88"/>
    </location>
</feature>
<keyword evidence="3" id="KW-1185">Reference proteome</keyword>
<dbReference type="Proteomes" id="UP001489004">
    <property type="component" value="Unassembled WGS sequence"/>
</dbReference>
<evidence type="ECO:0000313" key="3">
    <source>
        <dbReference type="Proteomes" id="UP001489004"/>
    </source>
</evidence>